<feature type="domain" description="RanBD1" evidence="2">
    <location>
        <begin position="384"/>
        <end position="527"/>
    </location>
</feature>
<protein>
    <recommendedName>
        <fullName evidence="2">RanBD1 domain-containing protein</fullName>
    </recommendedName>
</protein>
<dbReference type="InterPro" id="IPR011993">
    <property type="entry name" value="PH-like_dom_sf"/>
</dbReference>
<name>A0A3M7C6D7_HORWE</name>
<feature type="compositionally biased region" description="Gly residues" evidence="1">
    <location>
        <begin position="981"/>
        <end position="992"/>
    </location>
</feature>
<gene>
    <name evidence="3" type="ORF">D0865_08808</name>
</gene>
<feature type="compositionally biased region" description="Basic and acidic residues" evidence="1">
    <location>
        <begin position="93"/>
        <end position="109"/>
    </location>
</feature>
<organism evidence="3 4">
    <name type="scientific">Hortaea werneckii</name>
    <name type="common">Black yeast</name>
    <name type="synonym">Cladosporium werneckii</name>
    <dbReference type="NCBI Taxonomy" id="91943"/>
    <lineage>
        <taxon>Eukaryota</taxon>
        <taxon>Fungi</taxon>
        <taxon>Dikarya</taxon>
        <taxon>Ascomycota</taxon>
        <taxon>Pezizomycotina</taxon>
        <taxon>Dothideomycetes</taxon>
        <taxon>Dothideomycetidae</taxon>
        <taxon>Mycosphaerellales</taxon>
        <taxon>Teratosphaeriaceae</taxon>
        <taxon>Hortaea</taxon>
    </lineage>
</organism>
<dbReference type="VEuPathDB" id="FungiDB:BTJ68_10062"/>
<dbReference type="SUPFAM" id="SSF49482">
    <property type="entry name" value="Aromatic compound dioxygenase"/>
    <property type="match status" value="1"/>
</dbReference>
<dbReference type="SUPFAM" id="SSF50729">
    <property type="entry name" value="PH domain-like"/>
    <property type="match status" value="1"/>
</dbReference>
<dbReference type="CDD" id="cd03457">
    <property type="entry name" value="intradiol_dioxygenase_like"/>
    <property type="match status" value="1"/>
</dbReference>
<feature type="compositionally biased region" description="Low complexity" evidence="1">
    <location>
        <begin position="291"/>
        <end position="303"/>
    </location>
</feature>
<feature type="compositionally biased region" description="Polar residues" evidence="1">
    <location>
        <begin position="254"/>
        <end position="265"/>
    </location>
</feature>
<feature type="compositionally biased region" description="Low complexity" evidence="1">
    <location>
        <begin position="154"/>
        <end position="165"/>
    </location>
</feature>
<feature type="compositionally biased region" description="Gly residues" evidence="1">
    <location>
        <begin position="304"/>
        <end position="315"/>
    </location>
</feature>
<dbReference type="SMART" id="SM00160">
    <property type="entry name" value="RanBD"/>
    <property type="match status" value="1"/>
</dbReference>
<dbReference type="InterPro" id="IPR000156">
    <property type="entry name" value="Ran_bind_dom"/>
</dbReference>
<dbReference type="PANTHER" id="PTHR34315">
    <property type="match status" value="1"/>
</dbReference>
<feature type="region of interest" description="Disordered" evidence="1">
    <location>
        <begin position="1"/>
        <end position="222"/>
    </location>
</feature>
<dbReference type="AlphaFoldDB" id="A0A3M7C6D7"/>
<dbReference type="PANTHER" id="PTHR34315:SF1">
    <property type="entry name" value="INTRADIOL RING-CLEAVAGE DIOXYGENASES DOMAIN-CONTAINING PROTEIN-RELATED"/>
    <property type="match status" value="1"/>
</dbReference>
<feature type="compositionally biased region" description="Polar residues" evidence="1">
    <location>
        <begin position="166"/>
        <end position="179"/>
    </location>
</feature>
<dbReference type="InterPro" id="IPR015889">
    <property type="entry name" value="Intradiol_dOase_core"/>
</dbReference>
<evidence type="ECO:0000313" key="3">
    <source>
        <dbReference type="EMBL" id="RMY47217.1"/>
    </source>
</evidence>
<feature type="compositionally biased region" description="Low complexity" evidence="1">
    <location>
        <begin position="993"/>
        <end position="1004"/>
    </location>
</feature>
<accession>A0A3M7C6D7</accession>
<dbReference type="Gene3D" id="2.60.130.10">
    <property type="entry name" value="Aromatic compound dioxygenase"/>
    <property type="match status" value="1"/>
</dbReference>
<evidence type="ECO:0000313" key="4">
    <source>
        <dbReference type="Proteomes" id="UP000270230"/>
    </source>
</evidence>
<dbReference type="EMBL" id="QWIN01000762">
    <property type="protein sequence ID" value="RMY47217.1"/>
    <property type="molecule type" value="Genomic_DNA"/>
</dbReference>
<feature type="compositionally biased region" description="Basic and acidic residues" evidence="1">
    <location>
        <begin position="15"/>
        <end position="25"/>
    </location>
</feature>
<proteinExistence type="predicted"/>
<dbReference type="Pfam" id="PF00638">
    <property type="entry name" value="Ran_BP1"/>
    <property type="match status" value="1"/>
</dbReference>
<feature type="compositionally biased region" description="Polar residues" evidence="1">
    <location>
        <begin position="110"/>
        <end position="126"/>
    </location>
</feature>
<sequence>MAPTTEPAPLSDTDGGEKPVREQLKKASIAGMQEDAKAAALAANGAESEDRGRLHRKRSFEQAGGEGETTASKQQHTRKRSRDSKEDEEEEQEHNGKRLSGERERDVPDTKQNATSSDQSAKQSGTPERETEKTQTAAPEAVTSPKTKRSRIHSTTTDDTETGSTKPSQNGNSANSSENKVPASSGFANTSASSPFASLASSASSKTEQQPQTSASAFASSGFGSLAGANTSGFGAIGKTTGGFGAGGGFATGSKSPLSSFASGDQNKESDKSAQPSQSASTFGGALGQKSAFSTASPAPSGSSGFGSGTFGGSLGASAFSSLPTAPGGNVGGLTSFASGKPTPPSSTPKPAKPFGAPPDPEGEAEAGEGNEGEEDASGSGVKSPAAAIAQEDDPQDERFFAQQVETGEEEEQTVYSSRAKLYEFVTHEDGLKGWRERGLGVLRLNVHKPEDKGTLARFLMRADGSHRVVLNTPVKKEISFGAATGGPPQAGLLCFLGTIDGKSVPGMLQLKMKQQFAMELYEKINEIKEEINYAAATGERDFMLCASIFVTPGFPSGGTGKLGSSALEDQARNRPILRRCRWLEHLALRKSFMFSKGSPGTGLSKRGLVYRKNPLAVHSNLNHFTMAPLSQIAIGAILAASGALAHPGHSVQAEAAERAEFFKRSPKSVRSCAPQLESRGLKEASLARRQELAGKARAKRDLAAKPMLSRRDFAAYNFSHEATGKDFKLGGNELNLFEDNSSCVLQPEVTQGPYYIDGELIRKDIVEDQEGVPLYLDIQVIDTSTCEPVPAVYMDIWHCNSTGVYSGVTASGNGNEDDDTNLDNTFLRGIQPSDSNGIVQFETIFPGHYTGRANHIHMITHNTNSTIVRTNGTLLGSNFTTQSSHVGQMFFDQDLISTVEKTAPYSTNTQELTKNADDDILSSEAADMDPFVEYVFLGEDVSDGILAWLSIGIDPTTDDEVTSAGTYYKSGGVANENSGMGMGGSPPGGMSGSAMPSGAMPSGTAVPPS</sequence>
<dbReference type="OrthoDB" id="185618at2759"/>
<dbReference type="PROSITE" id="PS50196">
    <property type="entry name" value="RANBD1"/>
    <property type="match status" value="1"/>
</dbReference>
<evidence type="ECO:0000259" key="2">
    <source>
        <dbReference type="PROSITE" id="PS50196"/>
    </source>
</evidence>
<feature type="region of interest" description="Disordered" evidence="1">
    <location>
        <begin position="976"/>
        <end position="1010"/>
    </location>
</feature>
<dbReference type="Proteomes" id="UP000270230">
    <property type="component" value="Unassembled WGS sequence"/>
</dbReference>
<feature type="region of interest" description="Disordered" evidence="1">
    <location>
        <begin position="245"/>
        <end position="396"/>
    </location>
</feature>
<dbReference type="GO" id="GO:0008199">
    <property type="term" value="F:ferric iron binding"/>
    <property type="evidence" value="ECO:0007669"/>
    <property type="project" value="InterPro"/>
</dbReference>
<dbReference type="Pfam" id="PF00775">
    <property type="entry name" value="Dioxygenase_C"/>
    <property type="match status" value="1"/>
</dbReference>
<dbReference type="Gene3D" id="2.30.29.30">
    <property type="entry name" value="Pleckstrin-homology domain (PH domain)/Phosphotyrosine-binding domain (PTB)"/>
    <property type="match status" value="1"/>
</dbReference>
<feature type="compositionally biased region" description="Polar residues" evidence="1">
    <location>
        <begin position="273"/>
        <end position="282"/>
    </location>
</feature>
<dbReference type="InterPro" id="IPR000627">
    <property type="entry name" value="Intradiol_dOase_C"/>
</dbReference>
<reference evidence="3 4" key="1">
    <citation type="journal article" date="2018" name="BMC Genomics">
        <title>Genomic evidence for intraspecific hybridization in a clonal and extremely halotolerant yeast.</title>
        <authorList>
            <person name="Gostincar C."/>
            <person name="Stajich J.E."/>
            <person name="Zupancic J."/>
            <person name="Zalar P."/>
            <person name="Gunde-Cimerman N."/>
        </authorList>
    </citation>
    <scope>NUCLEOTIDE SEQUENCE [LARGE SCALE GENOMIC DNA]</scope>
    <source>
        <strain evidence="3 4">EXF-151</strain>
    </source>
</reference>
<feature type="compositionally biased region" description="Pro residues" evidence="1">
    <location>
        <begin position="342"/>
        <end position="360"/>
    </location>
</feature>
<dbReference type="VEuPathDB" id="FungiDB:BTJ68_10061"/>
<evidence type="ECO:0000256" key="1">
    <source>
        <dbReference type="SAM" id="MobiDB-lite"/>
    </source>
</evidence>
<feature type="compositionally biased region" description="Low complexity" evidence="1">
    <location>
        <begin position="191"/>
        <end position="205"/>
    </location>
</feature>
<feature type="compositionally biased region" description="Acidic residues" evidence="1">
    <location>
        <begin position="361"/>
        <end position="377"/>
    </location>
</feature>
<dbReference type="GO" id="GO:0016702">
    <property type="term" value="F:oxidoreductase activity, acting on single donors with incorporation of molecular oxygen, incorporation of two atoms of oxygen"/>
    <property type="evidence" value="ECO:0007669"/>
    <property type="project" value="InterPro"/>
</dbReference>
<comment type="caution">
    <text evidence="3">The sequence shown here is derived from an EMBL/GenBank/DDBJ whole genome shotgun (WGS) entry which is preliminary data.</text>
</comment>